<feature type="region of interest" description="Disordered" evidence="10">
    <location>
        <begin position="83"/>
        <end position="127"/>
    </location>
</feature>
<name>A0A430KME5_9GAMM</name>
<evidence type="ECO:0000313" key="14">
    <source>
        <dbReference type="Proteomes" id="UP000283087"/>
    </source>
</evidence>
<evidence type="ECO:0000259" key="12">
    <source>
        <dbReference type="PROSITE" id="PS52015"/>
    </source>
</evidence>
<dbReference type="SUPFAM" id="SSF74653">
    <property type="entry name" value="TolA/TonB C-terminal domain"/>
    <property type="match status" value="1"/>
</dbReference>
<comment type="caution">
    <text evidence="13">The sequence shown here is derived from an EMBL/GenBank/DDBJ whole genome shotgun (WGS) entry which is preliminary data.</text>
</comment>
<keyword evidence="5" id="KW-0997">Cell inner membrane</keyword>
<dbReference type="OrthoDB" id="9792439at2"/>
<protein>
    <submittedName>
        <fullName evidence="13">Energy transducer TonB</fullName>
    </submittedName>
</protein>
<dbReference type="GO" id="GO:0031992">
    <property type="term" value="F:energy transducer activity"/>
    <property type="evidence" value="ECO:0007669"/>
    <property type="project" value="TreeGrafter"/>
</dbReference>
<evidence type="ECO:0000256" key="2">
    <source>
        <dbReference type="ARBA" id="ARBA00006555"/>
    </source>
</evidence>
<dbReference type="AlphaFoldDB" id="A0A430KME5"/>
<dbReference type="Proteomes" id="UP000283087">
    <property type="component" value="Unassembled WGS sequence"/>
</dbReference>
<keyword evidence="6 11" id="KW-0812">Transmembrane</keyword>
<gene>
    <name evidence="13" type="ORF">EH243_16205</name>
</gene>
<evidence type="ECO:0000256" key="6">
    <source>
        <dbReference type="ARBA" id="ARBA00022692"/>
    </source>
</evidence>
<evidence type="ECO:0000256" key="9">
    <source>
        <dbReference type="ARBA" id="ARBA00023136"/>
    </source>
</evidence>
<dbReference type="EMBL" id="RQXW01000019">
    <property type="protein sequence ID" value="RTE64645.1"/>
    <property type="molecule type" value="Genomic_DNA"/>
</dbReference>
<evidence type="ECO:0000256" key="10">
    <source>
        <dbReference type="SAM" id="MobiDB-lite"/>
    </source>
</evidence>
<keyword evidence="8 11" id="KW-1133">Transmembrane helix</keyword>
<evidence type="ECO:0000256" key="4">
    <source>
        <dbReference type="ARBA" id="ARBA00022475"/>
    </source>
</evidence>
<dbReference type="PANTHER" id="PTHR33446:SF2">
    <property type="entry name" value="PROTEIN TONB"/>
    <property type="match status" value="1"/>
</dbReference>
<evidence type="ECO:0000256" key="7">
    <source>
        <dbReference type="ARBA" id="ARBA00022927"/>
    </source>
</evidence>
<accession>A0A430KME5</accession>
<evidence type="ECO:0000256" key="5">
    <source>
        <dbReference type="ARBA" id="ARBA00022519"/>
    </source>
</evidence>
<dbReference type="InterPro" id="IPR051045">
    <property type="entry name" value="TonB-dependent_transducer"/>
</dbReference>
<feature type="domain" description="TonB C-terminal" evidence="12">
    <location>
        <begin position="201"/>
        <end position="293"/>
    </location>
</feature>
<dbReference type="GO" id="GO:0055085">
    <property type="term" value="P:transmembrane transport"/>
    <property type="evidence" value="ECO:0007669"/>
    <property type="project" value="InterPro"/>
</dbReference>
<keyword evidence="9 11" id="KW-0472">Membrane</keyword>
<keyword evidence="7" id="KW-0653">Protein transport</keyword>
<dbReference type="PROSITE" id="PS52015">
    <property type="entry name" value="TONB_CTD"/>
    <property type="match status" value="1"/>
</dbReference>
<organism evidence="13 14">
    <name type="scientific">Amphritea opalescens</name>
    <dbReference type="NCBI Taxonomy" id="2490544"/>
    <lineage>
        <taxon>Bacteria</taxon>
        <taxon>Pseudomonadati</taxon>
        <taxon>Pseudomonadota</taxon>
        <taxon>Gammaproteobacteria</taxon>
        <taxon>Oceanospirillales</taxon>
        <taxon>Oceanospirillaceae</taxon>
        <taxon>Amphritea</taxon>
    </lineage>
</organism>
<feature type="compositionally biased region" description="Low complexity" evidence="10">
    <location>
        <begin position="168"/>
        <end position="183"/>
    </location>
</feature>
<feature type="region of interest" description="Disordered" evidence="10">
    <location>
        <begin position="148"/>
        <end position="218"/>
    </location>
</feature>
<reference evidence="13 14" key="1">
    <citation type="submission" date="2018-11" db="EMBL/GenBank/DDBJ databases">
        <title>The draft genome sequence of Amphritea opalescens ANRC-JH13T.</title>
        <authorList>
            <person name="Fang Z."/>
            <person name="Zhang Y."/>
            <person name="Han X."/>
        </authorList>
    </citation>
    <scope>NUCLEOTIDE SEQUENCE [LARGE SCALE GENOMIC DNA]</scope>
    <source>
        <strain evidence="13 14">ANRC-JH13</strain>
    </source>
</reference>
<evidence type="ECO:0000256" key="8">
    <source>
        <dbReference type="ARBA" id="ARBA00022989"/>
    </source>
</evidence>
<dbReference type="Gene3D" id="3.30.1150.10">
    <property type="match status" value="1"/>
</dbReference>
<dbReference type="PANTHER" id="PTHR33446">
    <property type="entry name" value="PROTEIN TONB-RELATED"/>
    <property type="match status" value="1"/>
</dbReference>
<keyword evidence="3" id="KW-0813">Transport</keyword>
<keyword evidence="14" id="KW-1185">Reference proteome</keyword>
<evidence type="ECO:0000256" key="11">
    <source>
        <dbReference type="SAM" id="Phobius"/>
    </source>
</evidence>
<sequence>MNSLLTTLFKWRILMITLGVSAVAHIALIGGWLTATQAPHVGGQILTVSVTAAHADNPSDSANTAVKDGPIESKDVAAAQNELEPADRVDPPEPNSTQPNIVIPPKPAVTEHQHEKREKPQLKPAVHKAVSVVEKKLLVKSSVKPTVKPPVEEKSIPTSQAEPVAQRSDNSSNNNSDNSAASAEATPVLPDSAGLQGAPLYQSQPQFMTPPESPKYPRLARKRGIEGRVMLHVMIDRKGAVTGLSVEHSSGSVLLDRAAQKAVKRWQFVPAKQNGIAVASYVRVPIDFVLEKH</sequence>
<keyword evidence="4" id="KW-1003">Cell membrane</keyword>
<proteinExistence type="inferred from homology"/>
<evidence type="ECO:0000256" key="3">
    <source>
        <dbReference type="ARBA" id="ARBA00022448"/>
    </source>
</evidence>
<dbReference type="GO" id="GO:0098797">
    <property type="term" value="C:plasma membrane protein complex"/>
    <property type="evidence" value="ECO:0007669"/>
    <property type="project" value="TreeGrafter"/>
</dbReference>
<evidence type="ECO:0000313" key="13">
    <source>
        <dbReference type="EMBL" id="RTE64645.1"/>
    </source>
</evidence>
<dbReference type="InterPro" id="IPR006260">
    <property type="entry name" value="TonB/TolA_C"/>
</dbReference>
<evidence type="ECO:0000256" key="1">
    <source>
        <dbReference type="ARBA" id="ARBA00004383"/>
    </source>
</evidence>
<feature type="transmembrane region" description="Helical" evidence="11">
    <location>
        <begin position="12"/>
        <end position="33"/>
    </location>
</feature>
<feature type="compositionally biased region" description="Basic and acidic residues" evidence="10">
    <location>
        <begin position="109"/>
        <end position="121"/>
    </location>
</feature>
<dbReference type="GO" id="GO:0015031">
    <property type="term" value="P:protein transport"/>
    <property type="evidence" value="ECO:0007669"/>
    <property type="project" value="UniProtKB-KW"/>
</dbReference>
<comment type="subcellular location">
    <subcellularLocation>
        <location evidence="1">Cell inner membrane</location>
        <topology evidence="1">Single-pass membrane protein</topology>
        <orientation evidence="1">Periplasmic side</orientation>
    </subcellularLocation>
</comment>
<dbReference type="Pfam" id="PF03544">
    <property type="entry name" value="TonB_C"/>
    <property type="match status" value="1"/>
</dbReference>
<dbReference type="RefSeq" id="WP_126159708.1">
    <property type="nucleotide sequence ID" value="NZ_RQXW01000019.1"/>
</dbReference>
<comment type="similarity">
    <text evidence="2">Belongs to the TonB family.</text>
</comment>
<dbReference type="InterPro" id="IPR037682">
    <property type="entry name" value="TonB_C"/>
</dbReference>
<dbReference type="NCBIfam" id="TIGR01352">
    <property type="entry name" value="tonB_Cterm"/>
    <property type="match status" value="1"/>
</dbReference>